<evidence type="ECO:0000256" key="6">
    <source>
        <dbReference type="ARBA" id="ARBA00022692"/>
    </source>
</evidence>
<keyword evidence="4 14" id="KW-1134">Transmembrane beta strand</keyword>
<keyword evidence="5" id="KW-0410">Iron transport</keyword>
<evidence type="ECO:0000313" key="20">
    <source>
        <dbReference type="Proteomes" id="UP001560685"/>
    </source>
</evidence>
<evidence type="ECO:0000256" key="11">
    <source>
        <dbReference type="ARBA" id="ARBA00023136"/>
    </source>
</evidence>
<sequence>MAKEKQLGRKGALRTFKRPFAMCVLLGTTSMSMPVLAQDVSTDSVETNEYDEIIVTAPNYVSVGGRSANKADIPLVETPQSVAVISRDMIDLLNFDSLNDAMRYVSGALGESFGPDERYDWLTVRAFDPVQFIDGVRAPIASVNNSGTDLYGFESVEILKGSASSLYGQSPPGGIVNMTSRRPENEFSGELGFQAGEYDHLQFNGDITGPISDSVSVRLTALYRDRGTQVDFLDSERLFVAPAITFDLSPNTTLTLLANYQEDHLENQSTGFLPAFGTILPNPFGEVPVGRNLGETGVNFFDRKQYSIGYELVHEVNDWLTLEQNMKHFDVEVFSRAIYGGGLLDADFDGVPDDYRTVIRYDFPFNEDIKTTSVDTRASLKFDTGALEHAMIVGVDYRHYNGFSEFGFDLAPSIDLFDPVYDAVVTDDPTIFPFVNETQSQIGLYVQDQIRLDKLILTLSAREDFFSRDPESVDKTSQDAFSYRAGLNYVFESGITPYVQASKSFSPLAGADFAGNIFKPTTGNQIEGGIKYDGRNLPKGVDLFASAAVYRITQQNISTSDPDHPGFSIQTGEVEVQGVELEAAARIHERLSLNAAFTYTDTEVTKSNTANLGKELRAVPKTVASFLADYTFQTGPLAGFGAGVGVRYRGKQFGDVANTFQSDAVTLFDAIVHYDVSDWRFSVNASNFTDKTFIDRCSSNANCFYGSRRLVTGTITRRF</sequence>
<evidence type="ECO:0000256" key="4">
    <source>
        <dbReference type="ARBA" id="ARBA00022452"/>
    </source>
</evidence>
<keyword evidence="11 14" id="KW-0472">Membrane</keyword>
<accession>A0ABV3Z7U0</accession>
<feature type="domain" description="TonB-dependent receptor-like beta-barrel" evidence="17">
    <location>
        <begin position="248"/>
        <end position="687"/>
    </location>
</feature>
<comment type="similarity">
    <text evidence="2 14 15">Belongs to the TonB-dependent receptor family.</text>
</comment>
<dbReference type="CDD" id="cd01347">
    <property type="entry name" value="ligand_gated_channel"/>
    <property type="match status" value="1"/>
</dbReference>
<dbReference type="InterPro" id="IPR010105">
    <property type="entry name" value="TonB_sidphr_rcpt"/>
</dbReference>
<evidence type="ECO:0000256" key="2">
    <source>
        <dbReference type="ARBA" id="ARBA00009810"/>
    </source>
</evidence>
<feature type="domain" description="TonB-dependent receptor plug" evidence="18">
    <location>
        <begin position="75"/>
        <end position="175"/>
    </location>
</feature>
<keyword evidence="12 19" id="KW-0675">Receptor</keyword>
<dbReference type="InterPro" id="IPR039426">
    <property type="entry name" value="TonB-dep_rcpt-like"/>
</dbReference>
<dbReference type="InterPro" id="IPR012910">
    <property type="entry name" value="Plug_dom"/>
</dbReference>
<evidence type="ECO:0000256" key="15">
    <source>
        <dbReference type="RuleBase" id="RU003357"/>
    </source>
</evidence>
<dbReference type="InterPro" id="IPR036942">
    <property type="entry name" value="Beta-barrel_TonB_sf"/>
</dbReference>
<evidence type="ECO:0000256" key="10">
    <source>
        <dbReference type="ARBA" id="ARBA00023077"/>
    </source>
</evidence>
<evidence type="ECO:0000256" key="8">
    <source>
        <dbReference type="ARBA" id="ARBA00023004"/>
    </source>
</evidence>
<evidence type="ECO:0000259" key="18">
    <source>
        <dbReference type="Pfam" id="PF07715"/>
    </source>
</evidence>
<keyword evidence="6 14" id="KW-0812">Transmembrane</keyword>
<feature type="chain" id="PRO_5047223065" evidence="16">
    <location>
        <begin position="38"/>
        <end position="719"/>
    </location>
</feature>
<dbReference type="InterPro" id="IPR037066">
    <property type="entry name" value="Plug_dom_sf"/>
</dbReference>
<dbReference type="PANTHER" id="PTHR32552:SF68">
    <property type="entry name" value="FERRICHROME OUTER MEMBRANE TRANSPORTER_PHAGE RECEPTOR"/>
    <property type="match status" value="1"/>
</dbReference>
<evidence type="ECO:0000256" key="14">
    <source>
        <dbReference type="PROSITE-ProRule" id="PRU01360"/>
    </source>
</evidence>
<keyword evidence="10 15" id="KW-0798">TonB box</keyword>
<organism evidence="19 20">
    <name type="scientific">Hyphococcus lacteus</name>
    <dbReference type="NCBI Taxonomy" id="3143536"/>
    <lineage>
        <taxon>Bacteria</taxon>
        <taxon>Pseudomonadati</taxon>
        <taxon>Pseudomonadota</taxon>
        <taxon>Alphaproteobacteria</taxon>
        <taxon>Parvularculales</taxon>
        <taxon>Parvularculaceae</taxon>
        <taxon>Hyphococcus</taxon>
    </lineage>
</organism>
<evidence type="ECO:0000256" key="16">
    <source>
        <dbReference type="SAM" id="SignalP"/>
    </source>
</evidence>
<evidence type="ECO:0000313" key="19">
    <source>
        <dbReference type="EMBL" id="MEX6634538.1"/>
    </source>
</evidence>
<comment type="subcellular location">
    <subcellularLocation>
        <location evidence="1 14">Cell outer membrane</location>
        <topology evidence="1 14">Multi-pass membrane protein</topology>
    </subcellularLocation>
</comment>
<dbReference type="InterPro" id="IPR000531">
    <property type="entry name" value="Beta-barrel_TonB"/>
</dbReference>
<dbReference type="EMBL" id="JBEHZE010000001">
    <property type="protein sequence ID" value="MEX6634538.1"/>
    <property type="molecule type" value="Genomic_DNA"/>
</dbReference>
<reference evidence="19 20" key="1">
    <citation type="submission" date="2024-05" db="EMBL/GenBank/DDBJ databases">
        <title>Three bacterial strains, DH-69, EH-24, and ECK-19 isolated from coastal sediments.</title>
        <authorList>
            <person name="Ye Y.-Q."/>
            <person name="Du Z.-J."/>
        </authorList>
    </citation>
    <scope>NUCLEOTIDE SEQUENCE [LARGE SCALE GENOMIC DNA]</scope>
    <source>
        <strain evidence="19 20">ECK-19</strain>
    </source>
</reference>
<dbReference type="PROSITE" id="PS52016">
    <property type="entry name" value="TONB_DEPENDENT_REC_3"/>
    <property type="match status" value="1"/>
</dbReference>
<keyword evidence="9" id="KW-0406">Ion transport</keyword>
<name>A0ABV3Z7U0_9PROT</name>
<dbReference type="Proteomes" id="UP001560685">
    <property type="component" value="Unassembled WGS sequence"/>
</dbReference>
<keyword evidence="3 14" id="KW-0813">Transport</keyword>
<dbReference type="Pfam" id="PF00593">
    <property type="entry name" value="TonB_dep_Rec_b-barrel"/>
    <property type="match status" value="1"/>
</dbReference>
<evidence type="ECO:0000256" key="3">
    <source>
        <dbReference type="ARBA" id="ARBA00022448"/>
    </source>
</evidence>
<evidence type="ECO:0000256" key="13">
    <source>
        <dbReference type="ARBA" id="ARBA00023237"/>
    </source>
</evidence>
<keyword evidence="20" id="KW-1185">Reference proteome</keyword>
<evidence type="ECO:0000256" key="9">
    <source>
        <dbReference type="ARBA" id="ARBA00023065"/>
    </source>
</evidence>
<keyword evidence="13 14" id="KW-0998">Cell outer membrane</keyword>
<protein>
    <submittedName>
        <fullName evidence="19">TonB-dependent siderophore receptor</fullName>
    </submittedName>
</protein>
<proteinExistence type="inferred from homology"/>
<keyword evidence="8" id="KW-0408">Iron</keyword>
<gene>
    <name evidence="19" type="ORF">ABFZ84_13360</name>
</gene>
<comment type="caution">
    <text evidence="19">The sequence shown here is derived from an EMBL/GenBank/DDBJ whole genome shotgun (WGS) entry which is preliminary data.</text>
</comment>
<evidence type="ECO:0000256" key="12">
    <source>
        <dbReference type="ARBA" id="ARBA00023170"/>
    </source>
</evidence>
<evidence type="ECO:0000256" key="1">
    <source>
        <dbReference type="ARBA" id="ARBA00004571"/>
    </source>
</evidence>
<dbReference type="PANTHER" id="PTHR32552">
    <property type="entry name" value="FERRICHROME IRON RECEPTOR-RELATED"/>
    <property type="match status" value="1"/>
</dbReference>
<dbReference type="Gene3D" id="2.170.130.10">
    <property type="entry name" value="TonB-dependent receptor, plug domain"/>
    <property type="match status" value="1"/>
</dbReference>
<evidence type="ECO:0000259" key="17">
    <source>
        <dbReference type="Pfam" id="PF00593"/>
    </source>
</evidence>
<evidence type="ECO:0000256" key="5">
    <source>
        <dbReference type="ARBA" id="ARBA00022496"/>
    </source>
</evidence>
<evidence type="ECO:0000256" key="7">
    <source>
        <dbReference type="ARBA" id="ARBA00022729"/>
    </source>
</evidence>
<dbReference type="SUPFAM" id="SSF56935">
    <property type="entry name" value="Porins"/>
    <property type="match status" value="1"/>
</dbReference>
<dbReference type="RefSeq" id="WP_369314516.1">
    <property type="nucleotide sequence ID" value="NZ_JBEHZE010000001.1"/>
</dbReference>
<dbReference type="NCBIfam" id="TIGR01783">
    <property type="entry name" value="TonB-siderophor"/>
    <property type="match status" value="1"/>
</dbReference>
<feature type="signal peptide" evidence="16">
    <location>
        <begin position="1"/>
        <end position="37"/>
    </location>
</feature>
<dbReference type="Gene3D" id="2.40.170.20">
    <property type="entry name" value="TonB-dependent receptor, beta-barrel domain"/>
    <property type="match status" value="1"/>
</dbReference>
<dbReference type="Pfam" id="PF07715">
    <property type="entry name" value="Plug"/>
    <property type="match status" value="1"/>
</dbReference>
<keyword evidence="7 16" id="KW-0732">Signal</keyword>